<dbReference type="Proteomes" id="UP000323142">
    <property type="component" value="Unassembled WGS sequence"/>
</dbReference>
<dbReference type="OrthoDB" id="9807580at2"/>
<dbReference type="InterPro" id="IPR008949">
    <property type="entry name" value="Isoprenoid_synthase_dom_sf"/>
</dbReference>
<dbReference type="SFLD" id="SFLDS00005">
    <property type="entry name" value="Isoprenoid_Synthase_Type_I"/>
    <property type="match status" value="2"/>
</dbReference>
<accession>A0A5B2VJ90</accession>
<dbReference type="RefSeq" id="WP_149816089.1">
    <property type="nucleotide sequence ID" value="NZ_VUOA01000013.1"/>
</dbReference>
<sequence length="557" mass="60517">MNTDIAATLPGATKTHRDESFPVASRLIAPAHRAVVLAFYRYVRAADDIADAPGLAPEEKLRRLHAFEAALDAADPAVPLARALAEADRRHGCGAAQARLMLDAFRQDAVKPRYAGFAELIDYCTRSADPAGRFLLALHREDEAAQGPADALCTALQILNHLQDLVKDRERIGRVYVPEPWMALAGGEEAFFAPGNGPARRRVLDAVLDRVDTLLDTAEALPRSLRSRRLAAESVATIATGRLLARRLRREDPVTGRVDLAKADFARAFARAAPALAHLGFTSDAAVCRRIVAGSGSSFRLGMASLKGERRRAIHAVYAFCRLIDDVADAAAPAPERRAAIEDWRREIDRLAGAPLTPVGRELQAATRAFGLDPAEFHLLLDGMAADAAERVRIADAAGLDLYCRQVAGAVGALSIRIFGATQAHAFALSLGRTLQLVNILRDVDEDAAIERVYVPLDRLLEAGIPDGPATCMVQDPRFAAVCRALADEAEAGFAEADRLLAGLDRRALKPAILMMEGYRIVLGHMMRRGFERRGPRPRPNRRDRLRLVTLALRGQP</sequence>
<dbReference type="AlphaFoldDB" id="A0A5B2VJ90"/>
<dbReference type="SFLD" id="SFLDG01212">
    <property type="entry name" value="Phytoene_synthase_like"/>
    <property type="match status" value="1"/>
</dbReference>
<gene>
    <name evidence="2" type="ORF">F0L46_05695</name>
</gene>
<comment type="caution">
    <text evidence="2">The sequence shown here is derived from an EMBL/GenBank/DDBJ whole genome shotgun (WGS) entry which is preliminary data.</text>
</comment>
<dbReference type="EMBL" id="VUOA01000013">
    <property type="protein sequence ID" value="KAA2238319.1"/>
    <property type="molecule type" value="Genomic_DNA"/>
</dbReference>
<dbReference type="Gene3D" id="1.10.600.10">
    <property type="entry name" value="Farnesyl Diphosphate Synthase"/>
    <property type="match status" value="2"/>
</dbReference>
<dbReference type="SUPFAM" id="SSF48576">
    <property type="entry name" value="Terpenoid synthases"/>
    <property type="match status" value="2"/>
</dbReference>
<dbReference type="GO" id="GO:0008299">
    <property type="term" value="P:isoprenoid biosynthetic process"/>
    <property type="evidence" value="ECO:0007669"/>
    <property type="project" value="UniProtKB-ARBA"/>
</dbReference>
<evidence type="ECO:0000256" key="1">
    <source>
        <dbReference type="ARBA" id="ARBA00022679"/>
    </source>
</evidence>
<name>A0A5B2VJ90_9HYPH</name>
<evidence type="ECO:0008006" key="4">
    <source>
        <dbReference type="Google" id="ProtNLM"/>
    </source>
</evidence>
<keyword evidence="3" id="KW-1185">Reference proteome</keyword>
<organism evidence="2 3">
    <name type="scientific">Salinarimonas soli</name>
    <dbReference type="NCBI Taxonomy" id="1638099"/>
    <lineage>
        <taxon>Bacteria</taxon>
        <taxon>Pseudomonadati</taxon>
        <taxon>Pseudomonadota</taxon>
        <taxon>Alphaproteobacteria</taxon>
        <taxon>Hyphomicrobiales</taxon>
        <taxon>Salinarimonadaceae</taxon>
        <taxon>Salinarimonas</taxon>
    </lineage>
</organism>
<dbReference type="InterPro" id="IPR002060">
    <property type="entry name" value="Squ/phyt_synthse"/>
</dbReference>
<proteinExistence type="predicted"/>
<protein>
    <recommendedName>
        <fullName evidence="4">Squalene synthase HpnC</fullName>
    </recommendedName>
</protein>
<dbReference type="Pfam" id="PF00494">
    <property type="entry name" value="SQS_PSY"/>
    <property type="match status" value="2"/>
</dbReference>
<reference evidence="2 3" key="1">
    <citation type="submission" date="2019-09" db="EMBL/GenBank/DDBJ databases">
        <title>Salinarimonas rosea gen. nov., sp. nov., a new member of the a-2 subgroup of the Proteobacteria.</title>
        <authorList>
            <person name="Liu J."/>
        </authorList>
    </citation>
    <scope>NUCLEOTIDE SEQUENCE [LARGE SCALE GENOMIC DNA]</scope>
    <source>
        <strain evidence="2 3">BN140002</strain>
    </source>
</reference>
<dbReference type="PROSITE" id="PS01044">
    <property type="entry name" value="SQUALEN_PHYTOEN_SYN_1"/>
    <property type="match status" value="1"/>
</dbReference>
<reference evidence="2 3" key="2">
    <citation type="submission" date="2019-09" db="EMBL/GenBank/DDBJ databases">
        <authorList>
            <person name="Jin C."/>
        </authorList>
    </citation>
    <scope>NUCLEOTIDE SEQUENCE [LARGE SCALE GENOMIC DNA]</scope>
    <source>
        <strain evidence="2 3">BN140002</strain>
    </source>
</reference>
<dbReference type="InterPro" id="IPR044843">
    <property type="entry name" value="Trans_IPPS_bact-type"/>
</dbReference>
<evidence type="ECO:0000313" key="3">
    <source>
        <dbReference type="Proteomes" id="UP000323142"/>
    </source>
</evidence>
<dbReference type="InterPro" id="IPR019845">
    <property type="entry name" value="Squalene/phytoene_synthase_CS"/>
</dbReference>
<keyword evidence="1" id="KW-0808">Transferase</keyword>
<dbReference type="SFLD" id="SFLDG01018">
    <property type="entry name" value="Squalene/Phytoene_Synthase_Lik"/>
    <property type="match status" value="2"/>
</dbReference>
<dbReference type="GO" id="GO:0004311">
    <property type="term" value="F:geranylgeranyl diphosphate synthase activity"/>
    <property type="evidence" value="ECO:0007669"/>
    <property type="project" value="InterPro"/>
</dbReference>
<dbReference type="PROSITE" id="PS01045">
    <property type="entry name" value="SQUALEN_PHYTOEN_SYN_2"/>
    <property type="match status" value="1"/>
</dbReference>
<dbReference type="PANTHER" id="PTHR31480">
    <property type="entry name" value="BIFUNCTIONAL LYCOPENE CYCLASE/PHYTOENE SYNTHASE"/>
    <property type="match status" value="1"/>
</dbReference>
<evidence type="ECO:0000313" key="2">
    <source>
        <dbReference type="EMBL" id="KAA2238319.1"/>
    </source>
</evidence>